<proteinExistence type="predicted"/>
<accession>A0ABW2LUW7</accession>
<dbReference type="RefSeq" id="WP_380673225.1">
    <property type="nucleotide sequence ID" value="NZ_JBHTCJ010000022.1"/>
</dbReference>
<reference evidence="2" key="1">
    <citation type="journal article" date="2019" name="Int. J. Syst. Evol. Microbiol.">
        <title>The Global Catalogue of Microorganisms (GCM) 10K type strain sequencing project: providing services to taxonomists for standard genome sequencing and annotation.</title>
        <authorList>
            <consortium name="The Broad Institute Genomics Platform"/>
            <consortium name="The Broad Institute Genome Sequencing Center for Infectious Disease"/>
            <person name="Wu L."/>
            <person name="Ma J."/>
        </authorList>
    </citation>
    <scope>NUCLEOTIDE SEQUENCE [LARGE SCALE GENOMIC DNA]</scope>
    <source>
        <strain evidence="2">WLHS5</strain>
    </source>
</reference>
<evidence type="ECO:0000313" key="1">
    <source>
        <dbReference type="EMBL" id="MFC7344942.1"/>
    </source>
</evidence>
<gene>
    <name evidence="1" type="ORF">ACFQRI_26320</name>
</gene>
<sequence length="78" mass="8562">MHSTISEEVMRQALSTGEAAALLPEGTPGPVHYADQWWVIPRGHADYQPAEDAEAERLDQHAQRLIASVRATRNGGRS</sequence>
<name>A0ABW2LUW7_9PSEU</name>
<keyword evidence="2" id="KW-1185">Reference proteome</keyword>
<evidence type="ECO:0000313" key="2">
    <source>
        <dbReference type="Proteomes" id="UP001596504"/>
    </source>
</evidence>
<protein>
    <submittedName>
        <fullName evidence="1">Uncharacterized protein</fullName>
    </submittedName>
</protein>
<organism evidence="1 2">
    <name type="scientific">Saccharopolyspora griseoalba</name>
    <dbReference type="NCBI Taxonomy" id="1431848"/>
    <lineage>
        <taxon>Bacteria</taxon>
        <taxon>Bacillati</taxon>
        <taxon>Actinomycetota</taxon>
        <taxon>Actinomycetes</taxon>
        <taxon>Pseudonocardiales</taxon>
        <taxon>Pseudonocardiaceae</taxon>
        <taxon>Saccharopolyspora</taxon>
    </lineage>
</organism>
<dbReference type="EMBL" id="JBHTCJ010000022">
    <property type="protein sequence ID" value="MFC7344942.1"/>
    <property type="molecule type" value="Genomic_DNA"/>
</dbReference>
<comment type="caution">
    <text evidence="1">The sequence shown here is derived from an EMBL/GenBank/DDBJ whole genome shotgun (WGS) entry which is preliminary data.</text>
</comment>
<dbReference type="Proteomes" id="UP001596504">
    <property type="component" value="Unassembled WGS sequence"/>
</dbReference>